<sequence length="653" mass="73101">MGCCSSASAAQSSKREWKPLEDRSCTDIPWLLLFVLFCIGMGFICGFSVATGAAARLVSGYDSYGNICGQRNAELEAIPNSGMDHTHRKYVFFLDPCNLDLINRKIKSVALCVTACPTQELKTLSDVQKFAEINGSALCEYSLKPSEYTLPLKSSSLCPKLPVPASAPIPFFHRCAPVNISCYAKFAEALITFVSDNSVLHRLISGVMTSKEIILGLCLLSLVLSMILMVIIRYISRVLVWILTILVILGSLGGTGVLWWLYAKQRRSPKETVIPEQPQIAEDNLRALLIYAIAATVFTVILFLIMLVMRKRVALTIALFHVAGKVFIHLPLLVFQPFWTFFALLLFWAYWIMTLLFLGTTGSAVQNDQGFVEYKISGPLQYMWWYHVVGLIWISEFILACQQMTVAGAVVTYYFTRDKRNLPFTPILASVNRLIRYHLGTVAKGSFIITLVKIPRMILMYIHSQLKGKENACARCVLKSCICCLWCLEKCLNYLNQNAYTATAINSTNFCTSAKDAFVILVENALRVAAINTVGDFMLFLGKVLIVCSTGLAGIMLLNYQQDYTVWVLPLIIVCLFAFLVAHCFLSIYEMVVDVLFLCFAIDTKYNDGSPGREFYMDKVLMEFVENSRKAMKEAGKGGAADARELKPMLRKR</sequence>
<evidence type="ECO:0000256" key="5">
    <source>
        <dbReference type="ARBA" id="ARBA00023136"/>
    </source>
</evidence>
<evidence type="ECO:0000256" key="4">
    <source>
        <dbReference type="ARBA" id="ARBA00022989"/>
    </source>
</evidence>
<dbReference type="InterPro" id="IPR007603">
    <property type="entry name" value="Choline_transptr-like"/>
</dbReference>
<evidence type="ECO:0000256" key="3">
    <source>
        <dbReference type="ARBA" id="ARBA00022692"/>
    </source>
</evidence>
<proteinExistence type="inferred from homology"/>
<dbReference type="Ensembl" id="ENSNGAT00000016821.1">
    <property type="protein sequence ID" value="ENSNGAP00000011277.1"/>
    <property type="gene ID" value="ENSNGAG00000013448.1"/>
</dbReference>
<accession>A0A8C6R378</accession>
<dbReference type="GO" id="GO:0005886">
    <property type="term" value="C:plasma membrane"/>
    <property type="evidence" value="ECO:0007669"/>
    <property type="project" value="UniProtKB-SubCell"/>
</dbReference>
<keyword evidence="3 6" id="KW-0812">Transmembrane</keyword>
<dbReference type="PANTHER" id="PTHR12385">
    <property type="entry name" value="CHOLINE TRANSPORTER-LIKE (SLC FAMILY 44)"/>
    <property type="match status" value="1"/>
</dbReference>
<gene>
    <name evidence="7" type="primary">Slc44a1</name>
</gene>
<dbReference type="AlphaFoldDB" id="A0A8C6R378"/>
<dbReference type="Pfam" id="PF04515">
    <property type="entry name" value="Choline_transpo"/>
    <property type="match status" value="1"/>
</dbReference>
<keyword evidence="8" id="KW-1185">Reference proteome</keyword>
<dbReference type="GeneTree" id="ENSGT00940000157174"/>
<feature type="transmembrane region" description="Helical" evidence="6">
    <location>
        <begin position="313"/>
        <end position="334"/>
    </location>
</feature>
<feature type="transmembrane region" description="Helical" evidence="6">
    <location>
        <begin position="341"/>
        <end position="364"/>
    </location>
</feature>
<evidence type="ECO:0000313" key="7">
    <source>
        <dbReference type="Ensembl" id="ENSNGAP00000011277.1"/>
    </source>
</evidence>
<feature type="transmembrane region" description="Helical" evidence="6">
    <location>
        <begin position="537"/>
        <end position="558"/>
    </location>
</feature>
<dbReference type="GO" id="GO:0015220">
    <property type="term" value="F:choline transmembrane transporter activity"/>
    <property type="evidence" value="ECO:0007669"/>
    <property type="project" value="TreeGrafter"/>
</dbReference>
<name>A0A8C6R378_NANGA</name>
<feature type="transmembrane region" description="Helical" evidence="6">
    <location>
        <begin position="564"/>
        <end position="586"/>
    </location>
</feature>
<feature type="transmembrane region" description="Helical" evidence="6">
    <location>
        <begin position="28"/>
        <end position="50"/>
    </location>
</feature>
<protein>
    <recommendedName>
        <fullName evidence="6">Choline transporter-like protein</fullName>
    </recommendedName>
</protein>
<evidence type="ECO:0000313" key="8">
    <source>
        <dbReference type="Proteomes" id="UP000694381"/>
    </source>
</evidence>
<comment type="function">
    <text evidence="6">Choline transporter.</text>
</comment>
<reference evidence="7" key="2">
    <citation type="submission" date="2025-09" db="UniProtKB">
        <authorList>
            <consortium name="Ensembl"/>
        </authorList>
    </citation>
    <scope>IDENTIFICATION</scope>
</reference>
<comment type="subcellular location">
    <subcellularLocation>
        <location evidence="6">Cell membrane</location>
        <topology evidence="6">Multi-pass membrane protein</topology>
    </subcellularLocation>
    <subcellularLocation>
        <location evidence="1">Membrane</location>
        <topology evidence="1">Multi-pass membrane protein</topology>
    </subcellularLocation>
</comment>
<feature type="transmembrane region" description="Helical" evidence="6">
    <location>
        <begin position="238"/>
        <end position="262"/>
    </location>
</feature>
<evidence type="ECO:0000256" key="2">
    <source>
        <dbReference type="ARBA" id="ARBA00007168"/>
    </source>
</evidence>
<dbReference type="OMA" id="GKSFCKA"/>
<feature type="transmembrane region" description="Helical" evidence="6">
    <location>
        <begin position="288"/>
        <end position="307"/>
    </location>
</feature>
<feature type="transmembrane region" description="Helical" evidence="6">
    <location>
        <begin position="213"/>
        <end position="232"/>
    </location>
</feature>
<feature type="transmembrane region" description="Helical" evidence="6">
    <location>
        <begin position="384"/>
        <end position="415"/>
    </location>
</feature>
<organism evidence="7 8">
    <name type="scientific">Nannospalax galili</name>
    <name type="common">Northern Israeli blind subterranean mole rat</name>
    <name type="synonym">Spalax galili</name>
    <dbReference type="NCBI Taxonomy" id="1026970"/>
    <lineage>
        <taxon>Eukaryota</taxon>
        <taxon>Metazoa</taxon>
        <taxon>Chordata</taxon>
        <taxon>Craniata</taxon>
        <taxon>Vertebrata</taxon>
        <taxon>Euteleostomi</taxon>
        <taxon>Mammalia</taxon>
        <taxon>Eutheria</taxon>
        <taxon>Euarchontoglires</taxon>
        <taxon>Glires</taxon>
        <taxon>Rodentia</taxon>
        <taxon>Myomorpha</taxon>
        <taxon>Muroidea</taxon>
        <taxon>Spalacidae</taxon>
        <taxon>Spalacinae</taxon>
        <taxon>Nannospalax</taxon>
    </lineage>
</organism>
<evidence type="ECO:0000256" key="6">
    <source>
        <dbReference type="RuleBase" id="RU368066"/>
    </source>
</evidence>
<keyword evidence="5 6" id="KW-0472">Membrane</keyword>
<keyword evidence="4 6" id="KW-1133">Transmembrane helix</keyword>
<dbReference type="Proteomes" id="UP000694381">
    <property type="component" value="Unassembled WGS sequence"/>
</dbReference>
<reference evidence="7" key="1">
    <citation type="submission" date="2025-08" db="UniProtKB">
        <authorList>
            <consortium name="Ensembl"/>
        </authorList>
    </citation>
    <scope>IDENTIFICATION</scope>
</reference>
<comment type="similarity">
    <text evidence="2 6">Belongs to the CTL (choline transporter-like) family.</text>
</comment>
<dbReference type="PANTHER" id="PTHR12385:SF56">
    <property type="entry name" value="CHOLINE TRANSPORTER-LIKE PROTEIN 1"/>
    <property type="match status" value="1"/>
</dbReference>
<evidence type="ECO:0000256" key="1">
    <source>
        <dbReference type="ARBA" id="ARBA00004141"/>
    </source>
</evidence>